<dbReference type="PANTHER" id="PTHR38436">
    <property type="entry name" value="POLYKETIDE CYCLASE SNOAL-LIKE DOMAIN"/>
    <property type="match status" value="1"/>
</dbReference>
<evidence type="ECO:0008006" key="3">
    <source>
        <dbReference type="Google" id="ProtNLM"/>
    </source>
</evidence>
<comment type="caution">
    <text evidence="1">The sequence shown here is derived from an EMBL/GenBank/DDBJ whole genome shotgun (WGS) entry which is preliminary data.</text>
</comment>
<gene>
    <name evidence="1" type="ORF">AUR66_08515</name>
</gene>
<dbReference type="AlphaFoldDB" id="A0A0W1SV39"/>
<dbReference type="Gene3D" id="3.10.450.50">
    <property type="match status" value="1"/>
</dbReference>
<dbReference type="InterPro" id="IPR032710">
    <property type="entry name" value="NTF2-like_dom_sf"/>
</dbReference>
<name>A0A0W1SV39_9EURY</name>
<dbReference type="PANTHER" id="PTHR38436:SF1">
    <property type="entry name" value="ESTER CYCLASE"/>
    <property type="match status" value="1"/>
</dbReference>
<sequence length="176" mass="19465">MSSHEHPDTDRVQTDVESELAANAYVNMWNDRDYEAIPRLVSDTFVMYDPAAPAKGVPGPKGEVHGRDGLRQFMELITTAFPDFEITVLDMLTGEDVAMYEVQLTMTHDGPLGGLPPTGRRVEIRGVSILHLDAGTIDEHVFHTDMNEVGAQLGLTFPQVLGQLPKLVVRKVRLSL</sequence>
<protein>
    <recommendedName>
        <fullName evidence="3">Ester cyclase</fullName>
    </recommendedName>
</protein>
<dbReference type="GO" id="GO:0030638">
    <property type="term" value="P:polyketide metabolic process"/>
    <property type="evidence" value="ECO:0007669"/>
    <property type="project" value="InterPro"/>
</dbReference>
<dbReference type="SUPFAM" id="SSF54427">
    <property type="entry name" value="NTF2-like"/>
    <property type="match status" value="1"/>
</dbReference>
<accession>A0A0W1SV39</accession>
<evidence type="ECO:0000313" key="2">
    <source>
        <dbReference type="Proteomes" id="UP000053157"/>
    </source>
</evidence>
<dbReference type="EMBL" id="LOPV01000069">
    <property type="protein sequence ID" value="KTG30301.1"/>
    <property type="molecule type" value="Genomic_DNA"/>
</dbReference>
<organism evidence="1 2">
    <name type="scientific">Haloferax profundi</name>
    <dbReference type="NCBI Taxonomy" id="1544718"/>
    <lineage>
        <taxon>Archaea</taxon>
        <taxon>Methanobacteriati</taxon>
        <taxon>Methanobacteriota</taxon>
        <taxon>Stenosarchaea group</taxon>
        <taxon>Halobacteria</taxon>
        <taxon>Halobacteriales</taxon>
        <taxon>Haloferacaceae</taxon>
        <taxon>Haloferax</taxon>
    </lineage>
</organism>
<dbReference type="InterPro" id="IPR009959">
    <property type="entry name" value="Cyclase_SnoaL-like"/>
</dbReference>
<proteinExistence type="predicted"/>
<dbReference type="Pfam" id="PF07366">
    <property type="entry name" value="SnoaL"/>
    <property type="match status" value="1"/>
</dbReference>
<dbReference type="RefSeq" id="WP_058571126.1">
    <property type="nucleotide sequence ID" value="NZ_LOPV01000069.1"/>
</dbReference>
<dbReference type="Proteomes" id="UP000053157">
    <property type="component" value="Unassembled WGS sequence"/>
</dbReference>
<keyword evidence="2" id="KW-1185">Reference proteome</keyword>
<reference evidence="1 2" key="1">
    <citation type="submission" date="2015-12" db="EMBL/GenBank/DDBJ databases">
        <title>Haloferax profundi sp. nov. isolated from the Discovery deep brine-seawater interface in the Red Sea.</title>
        <authorList>
            <person name="Zhang G."/>
            <person name="Stingl U."/>
            <person name="Rashid M."/>
        </authorList>
    </citation>
    <scope>NUCLEOTIDE SEQUENCE [LARGE SCALE GENOMIC DNA]</scope>
    <source>
        <strain evidence="1 2">SB29</strain>
    </source>
</reference>
<dbReference type="OrthoDB" id="8685at2157"/>
<evidence type="ECO:0000313" key="1">
    <source>
        <dbReference type="EMBL" id="KTG30301.1"/>
    </source>
</evidence>